<dbReference type="AlphaFoldDB" id="A0AA37BQY8"/>
<accession>A0AA37BQY8</accession>
<dbReference type="Gene3D" id="3.40.50.10090">
    <property type="match status" value="2"/>
</dbReference>
<reference evidence="2" key="1">
    <citation type="journal article" date="2014" name="Int. J. Syst. Evol. Microbiol.">
        <title>Complete genome sequence of Corynebacterium casei LMG S-19264T (=DSM 44701T), isolated from a smear-ripened cheese.</title>
        <authorList>
            <consortium name="US DOE Joint Genome Institute (JGI-PGF)"/>
            <person name="Walter F."/>
            <person name="Albersmeier A."/>
            <person name="Kalinowski J."/>
            <person name="Ruckert C."/>
        </authorList>
    </citation>
    <scope>NUCLEOTIDE SEQUENCE</scope>
    <source>
        <strain evidence="2">JCM 13583</strain>
    </source>
</reference>
<name>A0AA37BQY8_9ARCH</name>
<dbReference type="GO" id="GO:0033014">
    <property type="term" value="P:tetrapyrrole biosynthetic process"/>
    <property type="evidence" value="ECO:0007669"/>
    <property type="project" value="InterPro"/>
</dbReference>
<dbReference type="Proteomes" id="UP000632195">
    <property type="component" value="Unassembled WGS sequence"/>
</dbReference>
<protein>
    <recommendedName>
        <fullName evidence="1">Tetrapyrrole biosynthesis uroporphyrinogen III synthase domain-containing protein</fullName>
    </recommendedName>
</protein>
<gene>
    <name evidence="2" type="ORF">GCM10007108_08110</name>
</gene>
<evidence type="ECO:0000313" key="3">
    <source>
        <dbReference type="Proteomes" id="UP000632195"/>
    </source>
</evidence>
<evidence type="ECO:0000259" key="1">
    <source>
        <dbReference type="Pfam" id="PF02602"/>
    </source>
</evidence>
<comment type="caution">
    <text evidence="2">The sequence shown here is derived from an EMBL/GenBank/DDBJ whole genome shotgun (WGS) entry which is preliminary data.</text>
</comment>
<proteinExistence type="predicted"/>
<organism evidence="2 3">
    <name type="scientific">Thermogymnomonas acidicola</name>
    <dbReference type="NCBI Taxonomy" id="399579"/>
    <lineage>
        <taxon>Archaea</taxon>
        <taxon>Methanobacteriati</taxon>
        <taxon>Thermoplasmatota</taxon>
        <taxon>Thermoplasmata</taxon>
        <taxon>Thermoplasmatales</taxon>
        <taxon>Thermogymnomonas</taxon>
    </lineage>
</organism>
<dbReference type="SUPFAM" id="SSF69618">
    <property type="entry name" value="HemD-like"/>
    <property type="match status" value="1"/>
</dbReference>
<feature type="domain" description="Tetrapyrrole biosynthesis uroporphyrinogen III synthase" evidence="1">
    <location>
        <begin position="24"/>
        <end position="208"/>
    </location>
</feature>
<keyword evidence="3" id="KW-1185">Reference proteome</keyword>
<evidence type="ECO:0000313" key="2">
    <source>
        <dbReference type="EMBL" id="GGM72298.1"/>
    </source>
</evidence>
<dbReference type="GO" id="GO:0004852">
    <property type="term" value="F:uroporphyrinogen-III synthase activity"/>
    <property type="evidence" value="ECO:0007669"/>
    <property type="project" value="InterPro"/>
</dbReference>
<reference evidence="2" key="2">
    <citation type="submission" date="2022-09" db="EMBL/GenBank/DDBJ databases">
        <authorList>
            <person name="Sun Q."/>
            <person name="Ohkuma M."/>
        </authorList>
    </citation>
    <scope>NUCLEOTIDE SEQUENCE</scope>
    <source>
        <strain evidence="2">JCM 13583</strain>
    </source>
</reference>
<dbReference type="InterPro" id="IPR003754">
    <property type="entry name" value="4pyrrol_synth_uPrphyn_synth"/>
</dbReference>
<dbReference type="EMBL" id="BMNY01000001">
    <property type="protein sequence ID" value="GGM72298.1"/>
    <property type="molecule type" value="Genomic_DNA"/>
</dbReference>
<dbReference type="InterPro" id="IPR036108">
    <property type="entry name" value="4pyrrol_syn_uPrphyn_synt_sf"/>
</dbReference>
<dbReference type="Pfam" id="PF02602">
    <property type="entry name" value="HEM4"/>
    <property type="match status" value="1"/>
</dbReference>
<dbReference type="CDD" id="cd06578">
    <property type="entry name" value="HemD"/>
    <property type="match status" value="1"/>
</dbReference>
<dbReference type="RefSeq" id="WP_194446411.1">
    <property type="nucleotide sequence ID" value="NZ_BMNY01000001.1"/>
</dbReference>
<sequence>MGVRVLAITRPAEKPFRYTSNRFDLVMVPLTRISPIGDIQAAMERAMSFRPHVVVLTSEYGARLALRHLPARWLRERLSMAIGNATASVLREAGLSPLVPGQMDTDGLKREIREKIPSGSRICFLRSDHGRDVGDLSDEFQVLDIPIYRVERLPCDCTKIRNSWGVLVTSSFEAQALSECMRECGATPMVFAIGPPTAATLRSMGIEPSEPIGKSDIGGLIKEIEELYGE</sequence>